<proteinExistence type="inferred from homology"/>
<dbReference type="PANTHER" id="PTHR24345:SF0">
    <property type="entry name" value="CELL CYCLE SERINE_THREONINE-PROTEIN KINASE CDC5_MSD2"/>
    <property type="match status" value="1"/>
</dbReference>
<protein>
    <recommendedName>
        <fullName evidence="9">Protein kinase domain-containing protein</fullName>
    </recommendedName>
</protein>
<organism evidence="10 11">
    <name type="scientific">Halteria grandinella</name>
    <dbReference type="NCBI Taxonomy" id="5974"/>
    <lineage>
        <taxon>Eukaryota</taxon>
        <taxon>Sar</taxon>
        <taxon>Alveolata</taxon>
        <taxon>Ciliophora</taxon>
        <taxon>Intramacronucleata</taxon>
        <taxon>Spirotrichea</taxon>
        <taxon>Stichotrichia</taxon>
        <taxon>Sporadotrichida</taxon>
        <taxon>Halteriidae</taxon>
        <taxon>Halteria</taxon>
    </lineage>
</organism>
<feature type="domain" description="Protein kinase" evidence="9">
    <location>
        <begin position="56"/>
        <end position="320"/>
    </location>
</feature>
<dbReference type="PROSITE" id="PS00108">
    <property type="entry name" value="PROTEIN_KINASE_ST"/>
    <property type="match status" value="1"/>
</dbReference>
<evidence type="ECO:0000313" key="10">
    <source>
        <dbReference type="EMBL" id="TNV74716.1"/>
    </source>
</evidence>
<keyword evidence="11" id="KW-1185">Reference proteome</keyword>
<keyword evidence="2 8" id="KW-0723">Serine/threonine-protein kinase</keyword>
<evidence type="ECO:0000256" key="3">
    <source>
        <dbReference type="ARBA" id="ARBA00022679"/>
    </source>
</evidence>
<keyword evidence="4 7" id="KW-0547">Nucleotide-binding</keyword>
<reference evidence="10" key="1">
    <citation type="submission" date="2019-06" db="EMBL/GenBank/DDBJ databases">
        <authorList>
            <person name="Zheng W."/>
        </authorList>
    </citation>
    <scope>NUCLEOTIDE SEQUENCE</scope>
    <source>
        <strain evidence="10">QDHG01</strain>
    </source>
</reference>
<feature type="binding site" evidence="7">
    <location>
        <position position="85"/>
    </location>
    <ligand>
        <name>ATP</name>
        <dbReference type="ChEBI" id="CHEBI:30616"/>
    </ligand>
</feature>
<dbReference type="GO" id="GO:0004674">
    <property type="term" value="F:protein serine/threonine kinase activity"/>
    <property type="evidence" value="ECO:0007669"/>
    <property type="project" value="UniProtKB-KW"/>
</dbReference>
<gene>
    <name evidence="10" type="ORF">FGO68_gene2437</name>
</gene>
<dbReference type="GO" id="GO:0005524">
    <property type="term" value="F:ATP binding"/>
    <property type="evidence" value="ECO:0007669"/>
    <property type="project" value="UniProtKB-UniRule"/>
</dbReference>
<keyword evidence="6 7" id="KW-0067">ATP-binding</keyword>
<evidence type="ECO:0000256" key="7">
    <source>
        <dbReference type="PROSITE-ProRule" id="PRU10141"/>
    </source>
</evidence>
<dbReference type="FunFam" id="1.10.510.10:FF:000571">
    <property type="entry name" value="Maternal embryonic leucine zipper kinase"/>
    <property type="match status" value="1"/>
</dbReference>
<keyword evidence="3" id="KW-0808">Transferase</keyword>
<dbReference type="Gene3D" id="1.10.510.10">
    <property type="entry name" value="Transferase(Phosphotransferase) domain 1"/>
    <property type="match status" value="1"/>
</dbReference>
<evidence type="ECO:0000256" key="4">
    <source>
        <dbReference type="ARBA" id="ARBA00022741"/>
    </source>
</evidence>
<dbReference type="SUPFAM" id="SSF56112">
    <property type="entry name" value="Protein kinase-like (PK-like)"/>
    <property type="match status" value="1"/>
</dbReference>
<dbReference type="PROSITE" id="PS50011">
    <property type="entry name" value="PROTEIN_KINASE_DOM"/>
    <property type="match status" value="1"/>
</dbReference>
<sequence>MKARIKIKISEGHKRVFFLSDLYVARDFHRHLQEAIQFWKIPAELASQRRYRYHTDEYQSVLGEGSFGKVFKMIDTHTGQIVAVKTIQKRRLTPLEYDFMLSEIEILRTLCRDSHPLIIKMLDVFEDTQTLSIVMEFIEGQTLLKWLTEIHKDNNFSEEITQKVFKQICVALQYIHRLGIIHRDIKLENVILLDPYSTEPTIKLIDFGLSAVLLQGERRQQPVGSVAFLSPEIVREQPHDFATDVWSLGIVLYTLLTGRMPFVTKTKDKTLFNIKYKEINMKQTQWDNVSMQAKDLLVRMLAKNQKERLTIDQVLAHPWLQI</sequence>
<dbReference type="EMBL" id="RRYP01016692">
    <property type="protein sequence ID" value="TNV74716.1"/>
    <property type="molecule type" value="Genomic_DNA"/>
</dbReference>
<dbReference type="GO" id="GO:0005634">
    <property type="term" value="C:nucleus"/>
    <property type="evidence" value="ECO:0007669"/>
    <property type="project" value="TreeGrafter"/>
</dbReference>
<dbReference type="InterPro" id="IPR000719">
    <property type="entry name" value="Prot_kinase_dom"/>
</dbReference>
<dbReference type="OrthoDB" id="295513at2759"/>
<evidence type="ECO:0000256" key="8">
    <source>
        <dbReference type="RuleBase" id="RU000304"/>
    </source>
</evidence>
<name>A0A8J8NGI5_HALGN</name>
<comment type="caution">
    <text evidence="10">The sequence shown here is derived from an EMBL/GenBank/DDBJ whole genome shotgun (WGS) entry which is preliminary data.</text>
</comment>
<dbReference type="PROSITE" id="PS00107">
    <property type="entry name" value="PROTEIN_KINASE_ATP"/>
    <property type="match status" value="1"/>
</dbReference>
<keyword evidence="5" id="KW-0418">Kinase</keyword>
<evidence type="ECO:0000256" key="2">
    <source>
        <dbReference type="ARBA" id="ARBA00022527"/>
    </source>
</evidence>
<dbReference type="InterPro" id="IPR011009">
    <property type="entry name" value="Kinase-like_dom_sf"/>
</dbReference>
<evidence type="ECO:0000256" key="6">
    <source>
        <dbReference type="ARBA" id="ARBA00022840"/>
    </source>
</evidence>
<evidence type="ECO:0000256" key="5">
    <source>
        <dbReference type="ARBA" id="ARBA00022777"/>
    </source>
</evidence>
<comment type="subunit">
    <text evidence="1">Monomer.</text>
</comment>
<evidence type="ECO:0000313" key="11">
    <source>
        <dbReference type="Proteomes" id="UP000785679"/>
    </source>
</evidence>
<dbReference type="InterPro" id="IPR017441">
    <property type="entry name" value="Protein_kinase_ATP_BS"/>
</dbReference>
<comment type="similarity">
    <text evidence="8">Belongs to the protein kinase superfamily.</text>
</comment>
<dbReference type="Proteomes" id="UP000785679">
    <property type="component" value="Unassembled WGS sequence"/>
</dbReference>
<accession>A0A8J8NGI5</accession>
<dbReference type="AlphaFoldDB" id="A0A8J8NGI5"/>
<evidence type="ECO:0000259" key="9">
    <source>
        <dbReference type="PROSITE" id="PS50011"/>
    </source>
</evidence>
<dbReference type="Pfam" id="PF00069">
    <property type="entry name" value="Pkinase"/>
    <property type="match status" value="1"/>
</dbReference>
<evidence type="ECO:0000256" key="1">
    <source>
        <dbReference type="ARBA" id="ARBA00011245"/>
    </source>
</evidence>
<dbReference type="SMART" id="SM00220">
    <property type="entry name" value="S_TKc"/>
    <property type="match status" value="1"/>
</dbReference>
<dbReference type="InterPro" id="IPR008271">
    <property type="entry name" value="Ser/Thr_kinase_AS"/>
</dbReference>
<dbReference type="PANTHER" id="PTHR24345">
    <property type="entry name" value="SERINE/THREONINE-PROTEIN KINASE PLK"/>
    <property type="match status" value="1"/>
</dbReference>